<keyword evidence="9" id="KW-0548">Nucleotidyltransferase</keyword>
<keyword evidence="7" id="KW-0501">Molybdenum cofactor biosynthesis</keyword>
<evidence type="ECO:0000256" key="4">
    <source>
        <dbReference type="ARBA" id="ARBA00022741"/>
    </source>
</evidence>
<keyword evidence="9" id="KW-0614">Plasmid</keyword>
<dbReference type="InterPro" id="IPR025877">
    <property type="entry name" value="MobA-like_NTP_Trfase"/>
</dbReference>
<dbReference type="PANTHER" id="PTHR19136:SF81">
    <property type="entry name" value="MOLYBDENUM COFACTOR GUANYLYLTRANSFERASE"/>
    <property type="match status" value="1"/>
</dbReference>
<accession>A0A7D5QK41</accession>
<evidence type="ECO:0000256" key="2">
    <source>
        <dbReference type="ARBA" id="ARBA00022679"/>
    </source>
</evidence>
<keyword evidence="4" id="KW-0547">Nucleotide-binding</keyword>
<dbReference type="SUPFAM" id="SSF53448">
    <property type="entry name" value="Nucleotide-diphospho-sugar transferases"/>
    <property type="match status" value="1"/>
</dbReference>
<name>A0A7D5QK41_9EURY</name>
<dbReference type="EMBL" id="CP058580">
    <property type="protein sequence ID" value="QLG64184.1"/>
    <property type="molecule type" value="Genomic_DNA"/>
</dbReference>
<evidence type="ECO:0000259" key="8">
    <source>
        <dbReference type="Pfam" id="PF12804"/>
    </source>
</evidence>
<dbReference type="GO" id="GO:0046872">
    <property type="term" value="F:metal ion binding"/>
    <property type="evidence" value="ECO:0007669"/>
    <property type="project" value="UniProtKB-KW"/>
</dbReference>
<dbReference type="GeneID" id="56039903"/>
<feature type="domain" description="MobA-like NTP transferase" evidence="8">
    <location>
        <begin position="6"/>
        <end position="169"/>
    </location>
</feature>
<evidence type="ECO:0000256" key="6">
    <source>
        <dbReference type="ARBA" id="ARBA00023134"/>
    </source>
</evidence>
<evidence type="ECO:0000256" key="5">
    <source>
        <dbReference type="ARBA" id="ARBA00022842"/>
    </source>
</evidence>
<dbReference type="OrthoDB" id="28434at2157"/>
<dbReference type="KEGG" id="halu:HUG12_20550"/>
<organism evidence="9 10">
    <name type="scientific">Halorarum salinum</name>
    <dbReference type="NCBI Taxonomy" id="2743089"/>
    <lineage>
        <taxon>Archaea</taxon>
        <taxon>Methanobacteriati</taxon>
        <taxon>Methanobacteriota</taxon>
        <taxon>Stenosarchaea group</taxon>
        <taxon>Halobacteria</taxon>
        <taxon>Halobacteriales</taxon>
        <taxon>Haloferacaceae</taxon>
        <taxon>Halorarum</taxon>
    </lineage>
</organism>
<dbReference type="InterPro" id="IPR029044">
    <property type="entry name" value="Nucleotide-diphossugar_trans"/>
</dbReference>
<gene>
    <name evidence="9" type="ORF">HUG12_20550</name>
</gene>
<dbReference type="AlphaFoldDB" id="A0A7D5QK41"/>
<dbReference type="GO" id="GO:0016779">
    <property type="term" value="F:nucleotidyltransferase activity"/>
    <property type="evidence" value="ECO:0007669"/>
    <property type="project" value="UniProtKB-KW"/>
</dbReference>
<dbReference type="Pfam" id="PF12804">
    <property type="entry name" value="NTP_transf_3"/>
    <property type="match status" value="1"/>
</dbReference>
<evidence type="ECO:0000256" key="3">
    <source>
        <dbReference type="ARBA" id="ARBA00022723"/>
    </source>
</evidence>
<sequence>MTRSLVVLAGGRSTRFGATDKALADVAGRPMLAWSLDRLEPVVDDLVVNCRANQRRSLAAALGDRPVRFAVDPVPDRGPVAGTCAGLAVADDGPTLVVGCDMPFFDAATAGRLFRRAAEEADADVAPDAAVPVADGRRQPLGAVYRVESARAACERVGANGRLVDVLDRLDAREVRVPAAACRSLDTPGAVTGAEPELAGRAATR</sequence>
<geneLocation type="plasmid" evidence="9 10">
    <name>unnamed1</name>
</geneLocation>
<keyword evidence="5" id="KW-0460">Magnesium</keyword>
<dbReference type="Gene3D" id="3.90.550.10">
    <property type="entry name" value="Spore Coat Polysaccharide Biosynthesis Protein SpsA, Chain A"/>
    <property type="match status" value="1"/>
</dbReference>
<evidence type="ECO:0000313" key="9">
    <source>
        <dbReference type="EMBL" id="QLG64184.1"/>
    </source>
</evidence>
<evidence type="ECO:0000256" key="7">
    <source>
        <dbReference type="ARBA" id="ARBA00023150"/>
    </source>
</evidence>
<dbReference type="GO" id="GO:0006777">
    <property type="term" value="P:Mo-molybdopterin cofactor biosynthetic process"/>
    <property type="evidence" value="ECO:0007669"/>
    <property type="project" value="UniProtKB-KW"/>
</dbReference>
<protein>
    <submittedName>
        <fullName evidence="9">Molybdenum cofactor guanylyltransferase</fullName>
    </submittedName>
</protein>
<keyword evidence="2 9" id="KW-0808">Transferase</keyword>
<keyword evidence="10" id="KW-1185">Reference proteome</keyword>
<evidence type="ECO:0000256" key="1">
    <source>
        <dbReference type="ARBA" id="ARBA00022490"/>
    </source>
</evidence>
<dbReference type="PANTHER" id="PTHR19136">
    <property type="entry name" value="MOLYBDENUM COFACTOR GUANYLYLTRANSFERASE"/>
    <property type="match status" value="1"/>
</dbReference>
<dbReference type="InterPro" id="IPR013482">
    <property type="entry name" value="Molybde_CF_guanTrfase"/>
</dbReference>
<dbReference type="Proteomes" id="UP000509626">
    <property type="component" value="Plasmid unnamed1"/>
</dbReference>
<keyword evidence="3" id="KW-0479">Metal-binding</keyword>
<proteinExistence type="predicted"/>
<dbReference type="CDD" id="cd02503">
    <property type="entry name" value="MobA"/>
    <property type="match status" value="1"/>
</dbReference>
<evidence type="ECO:0000313" key="10">
    <source>
        <dbReference type="Proteomes" id="UP000509626"/>
    </source>
</evidence>
<dbReference type="GO" id="GO:0005525">
    <property type="term" value="F:GTP binding"/>
    <property type="evidence" value="ECO:0007669"/>
    <property type="project" value="UniProtKB-KW"/>
</dbReference>
<reference evidence="9 10" key="1">
    <citation type="submission" date="2020-06" db="EMBL/GenBank/DDBJ databases">
        <title>NJ-3-1, isolated from saline soil.</title>
        <authorList>
            <person name="Cui H.L."/>
            <person name="Shi X."/>
        </authorList>
    </citation>
    <scope>NUCLEOTIDE SEQUENCE [LARGE SCALE GENOMIC DNA]</scope>
    <source>
        <strain evidence="9 10">NJ-3-1</strain>
        <plasmid evidence="9 10">unnamed1</plasmid>
    </source>
</reference>
<keyword evidence="1" id="KW-0963">Cytoplasm</keyword>
<keyword evidence="6" id="KW-0342">GTP-binding</keyword>
<dbReference type="RefSeq" id="WP_179270767.1">
    <property type="nucleotide sequence ID" value="NZ_CP058580.1"/>
</dbReference>